<reference evidence="1" key="1">
    <citation type="submission" date="1999-06" db="EMBL/GenBank/DDBJ databases">
        <title>Genomic sequence for Arabidopsis thaliana BAC T4O12 from chromosome I.</title>
        <authorList>
            <person name="Chao Q."/>
            <person name="Shinn P."/>
            <person name="Brooks S."/>
            <person name="Buehler E."/>
            <person name="Dunn P."/>
            <person name="Khan S."/>
            <person name="Kim C."/>
            <person name="Walker M."/>
            <person name="Brooks S."/>
            <person name="Altafi H."/>
            <person name="Araujo R."/>
            <person name="Conn L."/>
            <person name="Conway A.B."/>
            <person name="Gonzalez A."/>
            <person name="Hansen N.F."/>
            <person name="Huizar L."/>
            <person name="Kremenetskaia I."/>
            <person name="Lenz C."/>
            <person name="Li J."/>
            <person name="Liu S."/>
            <person name="Luros S."/>
            <person name="Rowley D."/>
            <person name="Schwartz J."/>
            <person name="Toriumi M."/>
            <person name="Vysotskaia V."/>
            <person name="Yu G."/>
            <person name="Davis R.W."/>
            <person name="Federspiel N.A."/>
            <person name="Theologis A."/>
            <person name="Ecker J.R."/>
        </authorList>
    </citation>
    <scope>NUCLEOTIDE SEQUENCE</scope>
</reference>
<reference evidence="1" key="3">
    <citation type="submission" date="2000-06" db="EMBL/GenBank/DDBJ databases">
        <authorList>
            <person name="Cheuk R."/>
            <person name="Shinn P."/>
            <person name="Brooks S."/>
            <person name="Buehler E."/>
            <person name="Chao Q."/>
            <person name="Johnson-Hopson C."/>
            <person name="Khan S."/>
            <person name="Kim C."/>
            <person name="Altafi H."/>
            <person name="Bei B."/>
            <person name="Chin C."/>
            <person name="Chiou J."/>
            <person name="Choi E."/>
            <person name="Conn L."/>
            <person name="Conway A."/>
            <person name="Gonzalez A."/>
            <person name="Hansen N."/>
            <person name="Howing B."/>
            <person name="Koo T."/>
            <person name="Lam B."/>
            <person name="Lee J."/>
            <person name="Lenz C."/>
            <person name="Li J."/>
            <person name="Liu A."/>
            <person name="Liu J."/>
            <person name="Liu S."/>
            <person name="Mukharsky N."/>
            <person name="Nguyen M."/>
            <person name="Palm C."/>
            <person name="Pham P."/>
            <person name="Sakano H."/>
            <person name="Schwartz J."/>
            <person name="Southwick A."/>
            <person name="Thaveri A."/>
            <person name="Toriumi M."/>
            <person name="Vaysberg M."/>
            <person name="Yu G."/>
            <person name="Davis R."/>
            <person name="Federspiel N."/>
            <person name="Theologis A."/>
            <person name="Ecker J."/>
        </authorList>
    </citation>
    <scope>NUCLEOTIDE SEQUENCE</scope>
</reference>
<reference key="2">
    <citation type="journal article" date="2000" name="Nature">
        <title>Sequence and analysis of chromosome 1 of the plant Arabidopsis thaliana.</title>
        <authorList>
            <person name="Theologis A."/>
            <person name="Ecker J.R."/>
            <person name="Palm C.J."/>
            <person name="Federspiel N.A."/>
            <person name="Kaul S."/>
            <person name="White O."/>
            <person name="Alonso J."/>
            <person name="Altafi H."/>
            <person name="Araujo R."/>
            <person name="Bowman C.L."/>
            <person name="Brooks S.Y."/>
            <person name="Buehler E."/>
            <person name="Chan A."/>
            <person name="Chao Q."/>
            <person name="Chen H."/>
            <person name="Cheuk R.F."/>
            <person name="Chin C.W."/>
            <person name="Chung M.K."/>
            <person name="Conn L."/>
            <person name="Conway A.B."/>
            <person name="Conway A.R."/>
            <person name="Creasy T.H."/>
            <person name="Dewar K."/>
            <person name="Dunn P."/>
            <person name="Etgu P."/>
            <person name="Feldblyum T.V."/>
            <person name="Feng J."/>
            <person name="Fong B."/>
            <person name="Fujii C.Y."/>
            <person name="Gill J.E."/>
            <person name="Goldsmith A.D."/>
            <person name="Haas B."/>
            <person name="Hansen N.F."/>
            <person name="Hughes B."/>
            <person name="Huizar L."/>
            <person name="Hunter J.L."/>
            <person name="Jenkins J."/>
            <person name="Johnson-Hopson C."/>
            <person name="Khan S."/>
            <person name="Khaykin E."/>
            <person name="Kim C.J."/>
            <person name="Koo H.L."/>
            <person name="Kremenetskaia I."/>
            <person name="Kurtz D.B."/>
            <person name="Kwan A."/>
            <person name="Lam B."/>
            <person name="Langin-Hooper S."/>
            <person name="Lee A."/>
            <person name="Lee J.M."/>
            <person name="Lenz C.A."/>
            <person name="Li J.H."/>
            <person name="Li Y."/>
            <person name="Lin X."/>
            <person name="Liu S.X."/>
            <person name="Liu Z.A."/>
            <person name="Luros J.S."/>
            <person name="Maiti R."/>
            <person name="Marziali A."/>
            <person name="Militscher J."/>
            <person name="Miranda M."/>
            <person name="Nguyen M."/>
            <person name="Nierman W.C."/>
            <person name="Osborne B.I."/>
            <person name="Pai G."/>
            <person name="Peterson J."/>
            <person name="Pham P.K."/>
            <person name="Rizzo M."/>
            <person name="Rooney T."/>
            <person name="Rowley D."/>
            <person name="Sakano H."/>
            <person name="Salzberg S.L."/>
            <person name="Schwartz J.R."/>
            <person name="Shinn P."/>
            <person name="Southwick A.M."/>
            <person name="Sun H."/>
            <person name="Tallon L.J."/>
            <person name="Tambunga G."/>
            <person name="Toriumi M.J."/>
            <person name="Town C.D."/>
            <person name="Utterback T."/>
            <person name="Van Aken S."/>
            <person name="Vaysberg M."/>
            <person name="Vysotskaia V.S."/>
            <person name="Walker M."/>
            <person name="Wu D."/>
            <person name="Yu G."/>
            <person name="Fraser C.M."/>
            <person name="Venter J.C."/>
            <person name="Davis R.W."/>
        </authorList>
    </citation>
    <scope>NUCLEOTIDE SEQUENCE [LARGE SCALE GENOMIC DNA]</scope>
    <source>
        <strain>cv. Columbia</strain>
    </source>
</reference>
<accession>Q9LQS2</accession>
<evidence type="ECO:0000313" key="1">
    <source>
        <dbReference type="EMBL" id="AAF26760.1"/>
    </source>
</evidence>
<dbReference type="AlphaFoldDB" id="Q9LQS2"/>
<proteinExistence type="predicted"/>
<sequence length="70" mass="8385">MGQVHYKIRVLSFDKKNMYDYNSKLRRRAVPLQSSDLPFRRRNALRDLFSVWVKPIGSDYRTDPNRLPNS</sequence>
<organism evidence="1">
    <name type="scientific">Arabidopsis thaliana</name>
    <name type="common">Mouse-ear cress</name>
    <dbReference type="NCBI Taxonomy" id="3702"/>
    <lineage>
        <taxon>Eukaryota</taxon>
        <taxon>Viridiplantae</taxon>
        <taxon>Streptophyta</taxon>
        <taxon>Embryophyta</taxon>
        <taxon>Tracheophyta</taxon>
        <taxon>Spermatophyta</taxon>
        <taxon>Magnoliopsida</taxon>
        <taxon>eudicotyledons</taxon>
        <taxon>Gunneridae</taxon>
        <taxon>Pentapetalae</taxon>
        <taxon>rosids</taxon>
        <taxon>malvids</taxon>
        <taxon>Brassicales</taxon>
        <taxon>Brassicaceae</taxon>
        <taxon>Camelineae</taxon>
        <taxon>Arabidopsis</taxon>
    </lineage>
</organism>
<protein>
    <submittedName>
        <fullName evidence="1">T4O12.16</fullName>
    </submittedName>
</protein>
<dbReference type="EMBL" id="AC007396">
    <property type="protein sequence ID" value="AAF26760.1"/>
    <property type="molecule type" value="Genomic_DNA"/>
</dbReference>
<name>Q9LQS2_ARATH</name>